<evidence type="ECO:0000256" key="3">
    <source>
        <dbReference type="ARBA" id="ARBA00022679"/>
    </source>
</evidence>
<proteinExistence type="inferred from homology"/>
<dbReference type="InterPro" id="IPR050723">
    <property type="entry name" value="CFA/CMAS"/>
</dbReference>
<dbReference type="GO" id="GO:0008168">
    <property type="term" value="F:methyltransferase activity"/>
    <property type="evidence" value="ECO:0007669"/>
    <property type="project" value="UniProtKB-KW"/>
</dbReference>
<dbReference type="SUPFAM" id="SSF53335">
    <property type="entry name" value="S-adenosyl-L-methionine-dependent methyltransferases"/>
    <property type="match status" value="1"/>
</dbReference>
<dbReference type="eggNOG" id="COG2230">
    <property type="taxonomic scope" value="Bacteria"/>
</dbReference>
<dbReference type="HOGENOM" id="CLU_026434_3_0_7"/>
<dbReference type="OrthoDB" id="9782855at2"/>
<dbReference type="GO" id="GO:0032259">
    <property type="term" value="P:methylation"/>
    <property type="evidence" value="ECO:0007669"/>
    <property type="project" value="UniProtKB-KW"/>
</dbReference>
<evidence type="ECO:0000313" key="6">
    <source>
        <dbReference type="EMBL" id="AFE08297.1"/>
    </source>
</evidence>
<keyword evidence="3" id="KW-0808">Transferase</keyword>
<accession>H8MRD3</accession>
<dbReference type="GO" id="GO:0008610">
    <property type="term" value="P:lipid biosynthetic process"/>
    <property type="evidence" value="ECO:0007669"/>
    <property type="project" value="InterPro"/>
</dbReference>
<comment type="similarity">
    <text evidence="1">Belongs to the CFA/CMAS family.</text>
</comment>
<keyword evidence="2" id="KW-0489">Methyltransferase</keyword>
<dbReference type="AlphaFoldDB" id="H8MRD3"/>
<dbReference type="InterPro" id="IPR029063">
    <property type="entry name" value="SAM-dependent_MTases_sf"/>
</dbReference>
<reference evidence="6 7" key="1">
    <citation type="journal article" date="2012" name="J. Bacteriol.">
        <title>Complete Genome Sequence of the Fruiting Myxobacterium Corallococcus coralloides DSM 2259.</title>
        <authorList>
            <person name="Huntley S."/>
            <person name="Zhang Y."/>
            <person name="Treuner-Lange A."/>
            <person name="Kneip S."/>
            <person name="Sensen C.W."/>
            <person name="Sogaard-Andersen L."/>
        </authorList>
    </citation>
    <scope>NUCLEOTIDE SEQUENCE [LARGE SCALE GENOMIC DNA]</scope>
    <source>
        <strain evidence="7">ATCC 25202 / DSM 2259 / NBRC 100086 / M2</strain>
    </source>
</reference>
<dbReference type="EMBL" id="CP003389">
    <property type="protein sequence ID" value="AFE08297.1"/>
    <property type="molecule type" value="Genomic_DNA"/>
</dbReference>
<sequence length="296" mass="33915">MSTSTSRATGASAEAIQQHYDVSNAFYELWLDPGMTYSAALWLREEDDLDAAQRAKLDWHLDNLRIESAPRILDVGCGWGSMMRRALERNPDCRAQGLTLSQAQADRIQAQPSERISVALQSWAEHSVAEPYDGIVSVGAFEHFARLDQKLEDKIAGYRSFFDFCHRSLKPGGRLSLQTISYETAERKDFSKFFAEEIFPESDLPHIAEIEQASRHLFEIVHLRNDRTHYARTLRHWLRNLRARKAEARAMVGDAVYERYEKYLGMMVVAFHTGTMNLTRICFQRLDDARPRALAG</sequence>
<name>H8MRD3_CORCM</name>
<dbReference type="CDD" id="cd02440">
    <property type="entry name" value="AdoMet_MTases"/>
    <property type="match status" value="1"/>
</dbReference>
<dbReference type="FunCoup" id="H8MRD3">
    <property type="interactions" value="29"/>
</dbReference>
<dbReference type="STRING" id="1144275.COCOR_05114"/>
<dbReference type="PANTHER" id="PTHR43667">
    <property type="entry name" value="CYCLOPROPANE-FATTY-ACYL-PHOSPHOLIPID SYNTHASE"/>
    <property type="match status" value="1"/>
</dbReference>
<evidence type="ECO:0000313" key="7">
    <source>
        <dbReference type="Proteomes" id="UP000007587"/>
    </source>
</evidence>
<dbReference type="RefSeq" id="WP_014397907.1">
    <property type="nucleotide sequence ID" value="NC_017030.1"/>
</dbReference>
<protein>
    <submittedName>
        <fullName evidence="6">Cyclopropane-fatty-acyl-phospholipid synthase</fullName>
    </submittedName>
</protein>
<evidence type="ECO:0000256" key="2">
    <source>
        <dbReference type="ARBA" id="ARBA00022603"/>
    </source>
</evidence>
<dbReference type="PIRSF" id="PIRSF003085">
    <property type="entry name" value="CMAS"/>
    <property type="match status" value="1"/>
</dbReference>
<evidence type="ECO:0000256" key="5">
    <source>
        <dbReference type="ARBA" id="ARBA00023098"/>
    </source>
</evidence>
<gene>
    <name evidence="6" type="primary">cfa1</name>
    <name evidence="6" type="ordered locus">COCOR_05114</name>
</gene>
<dbReference type="KEGG" id="ccx:COCOR_05114"/>
<keyword evidence="5" id="KW-0443">Lipid metabolism</keyword>
<keyword evidence="7" id="KW-1185">Reference proteome</keyword>
<dbReference type="InParanoid" id="H8MRD3"/>
<evidence type="ECO:0000256" key="1">
    <source>
        <dbReference type="ARBA" id="ARBA00010815"/>
    </source>
</evidence>
<keyword evidence="4" id="KW-0949">S-adenosyl-L-methionine</keyword>
<dbReference type="PANTHER" id="PTHR43667:SF1">
    <property type="entry name" value="CYCLOPROPANE-FATTY-ACYL-PHOSPHOLIPID SYNTHASE"/>
    <property type="match status" value="1"/>
</dbReference>
<evidence type="ECO:0000256" key="4">
    <source>
        <dbReference type="ARBA" id="ARBA00022691"/>
    </source>
</evidence>
<reference evidence="7" key="2">
    <citation type="submission" date="2012-03" db="EMBL/GenBank/DDBJ databases">
        <title>Genome sequence of the fruiting myxobacterium Corallococcus coralloides DSM 2259.</title>
        <authorList>
            <person name="Huntley S."/>
            <person name="Zhang Y."/>
            <person name="Treuner-Lange A."/>
            <person name="Sensen C.W."/>
            <person name="Sogaard-Andersen L."/>
        </authorList>
    </citation>
    <scope>NUCLEOTIDE SEQUENCE [LARGE SCALE GENOMIC DNA]</scope>
    <source>
        <strain evidence="7">ATCC 25202 / DSM 2259 / NBRC 100086 / M2</strain>
    </source>
</reference>
<organism evidence="6 7">
    <name type="scientific">Corallococcus coralloides (strain ATCC 25202 / DSM 2259 / NBRC 100086 / M2)</name>
    <name type="common">Myxococcus coralloides</name>
    <dbReference type="NCBI Taxonomy" id="1144275"/>
    <lineage>
        <taxon>Bacteria</taxon>
        <taxon>Pseudomonadati</taxon>
        <taxon>Myxococcota</taxon>
        <taxon>Myxococcia</taxon>
        <taxon>Myxococcales</taxon>
        <taxon>Cystobacterineae</taxon>
        <taxon>Myxococcaceae</taxon>
        <taxon>Corallococcus</taxon>
    </lineage>
</organism>
<dbReference type="Pfam" id="PF02353">
    <property type="entry name" value="CMAS"/>
    <property type="match status" value="1"/>
</dbReference>
<dbReference type="Gene3D" id="3.40.50.150">
    <property type="entry name" value="Vaccinia Virus protein VP39"/>
    <property type="match status" value="1"/>
</dbReference>
<dbReference type="Proteomes" id="UP000007587">
    <property type="component" value="Chromosome"/>
</dbReference>
<dbReference type="InterPro" id="IPR003333">
    <property type="entry name" value="CMAS"/>
</dbReference>